<evidence type="ECO:0000313" key="11">
    <source>
        <dbReference type="EMBL" id="PWW82675.1"/>
    </source>
</evidence>
<evidence type="ECO:0000256" key="3">
    <source>
        <dbReference type="ARBA" id="ARBA00022723"/>
    </source>
</evidence>
<gene>
    <name evidence="7" type="primary">menD</name>
    <name evidence="11" type="ORF">CR164_02700</name>
</gene>
<comment type="subunit">
    <text evidence="7">Homodimer.</text>
</comment>
<keyword evidence="2 7" id="KW-0808">Transferase</keyword>
<evidence type="ECO:0000259" key="9">
    <source>
        <dbReference type="Pfam" id="PF02776"/>
    </source>
</evidence>
<evidence type="ECO:0000256" key="2">
    <source>
        <dbReference type="ARBA" id="ARBA00022679"/>
    </source>
</evidence>
<dbReference type="Gene3D" id="3.40.50.1220">
    <property type="entry name" value="TPP-binding domain"/>
    <property type="match status" value="1"/>
</dbReference>
<evidence type="ECO:0000259" key="10">
    <source>
        <dbReference type="Pfam" id="PF16582"/>
    </source>
</evidence>
<evidence type="ECO:0000256" key="6">
    <source>
        <dbReference type="ARBA" id="ARBA00023211"/>
    </source>
</evidence>
<keyword evidence="12" id="KW-1185">Reference proteome</keyword>
<proteinExistence type="inferred from homology"/>
<dbReference type="SUPFAM" id="SSF52467">
    <property type="entry name" value="DHS-like NAD/FAD-binding domain"/>
    <property type="match status" value="1"/>
</dbReference>
<name>A0A317T7X6_9CHLB</name>
<dbReference type="GO" id="GO:0070204">
    <property type="term" value="F:2-succinyl-5-enolpyruvyl-6-hydroxy-3-cyclohexene-1-carboxylic-acid synthase activity"/>
    <property type="evidence" value="ECO:0007669"/>
    <property type="project" value="UniProtKB-UniRule"/>
</dbReference>
<dbReference type="InterPro" id="IPR012001">
    <property type="entry name" value="Thiamin_PyroP_enz_TPP-bd_dom"/>
</dbReference>
<comment type="catalytic activity">
    <reaction evidence="7">
        <text>isochorismate + 2-oxoglutarate + H(+) = 5-enolpyruvoyl-6-hydroxy-2-succinyl-cyclohex-3-ene-1-carboxylate + CO2</text>
        <dbReference type="Rhea" id="RHEA:25593"/>
        <dbReference type="ChEBI" id="CHEBI:15378"/>
        <dbReference type="ChEBI" id="CHEBI:16526"/>
        <dbReference type="ChEBI" id="CHEBI:16810"/>
        <dbReference type="ChEBI" id="CHEBI:29780"/>
        <dbReference type="ChEBI" id="CHEBI:58818"/>
        <dbReference type="EC" id="2.2.1.9"/>
    </reaction>
</comment>
<dbReference type="OrthoDB" id="9791859at2"/>
<comment type="function">
    <text evidence="7">Catalyzes the thiamine diphosphate-dependent decarboxylation of 2-oxoglutarate and the subsequent addition of the resulting succinic semialdehyde-thiamine pyrophosphate anion to isochorismate to yield 2-succinyl-5-enolpyruvyl-6-hydroxy-3-cyclohexene-1-carboxylate (SEPHCHC).</text>
</comment>
<dbReference type="PANTHER" id="PTHR42916:SF1">
    <property type="entry name" value="PROTEIN PHYLLO, CHLOROPLASTIC"/>
    <property type="match status" value="1"/>
</dbReference>
<dbReference type="GO" id="GO:0030145">
    <property type="term" value="F:manganese ion binding"/>
    <property type="evidence" value="ECO:0007669"/>
    <property type="project" value="UniProtKB-UniRule"/>
</dbReference>
<dbReference type="InterPro" id="IPR029061">
    <property type="entry name" value="THDP-binding"/>
</dbReference>
<dbReference type="CDD" id="cd07037">
    <property type="entry name" value="TPP_PYR_MenD"/>
    <property type="match status" value="1"/>
</dbReference>
<dbReference type="UniPathway" id="UPA01057">
    <property type="reaction ID" value="UER00164"/>
</dbReference>
<dbReference type="Pfam" id="PF02776">
    <property type="entry name" value="TPP_enzyme_N"/>
    <property type="match status" value="1"/>
</dbReference>
<feature type="domain" description="Thiamine pyrophosphate enzyme N-terminal TPP-binding" evidence="9">
    <location>
        <begin position="11"/>
        <end position="122"/>
    </location>
</feature>
<dbReference type="InterPro" id="IPR032264">
    <property type="entry name" value="MenD_middle"/>
</dbReference>
<dbReference type="RefSeq" id="WP_110022391.1">
    <property type="nucleotide sequence ID" value="NZ_PDNZ01000002.1"/>
</dbReference>
<keyword evidence="3 7" id="KW-0479">Metal-binding</keyword>
<dbReference type="InterPro" id="IPR011766">
    <property type="entry name" value="TPP_enzyme_TPP-bd"/>
</dbReference>
<comment type="pathway">
    <text evidence="7">Quinol/quinone metabolism; 1,4-dihydroxy-2-naphthoate biosynthesis; 1,4-dihydroxy-2-naphthoate from chorismate: step 2/7.</text>
</comment>
<dbReference type="InterPro" id="IPR004433">
    <property type="entry name" value="MenaQ_synth_MenD"/>
</dbReference>
<dbReference type="GO" id="GO:0000287">
    <property type="term" value="F:magnesium ion binding"/>
    <property type="evidence" value="ECO:0007669"/>
    <property type="project" value="UniProtKB-UniRule"/>
</dbReference>
<keyword evidence="1 7" id="KW-0474">Menaquinone biosynthesis</keyword>
<dbReference type="InterPro" id="IPR029035">
    <property type="entry name" value="DHS-like_NAD/FAD-binding_dom"/>
</dbReference>
<evidence type="ECO:0000256" key="5">
    <source>
        <dbReference type="ARBA" id="ARBA00023052"/>
    </source>
</evidence>
<keyword evidence="4 7" id="KW-0460">Magnesium</keyword>
<dbReference type="HAMAP" id="MF_01659">
    <property type="entry name" value="MenD"/>
    <property type="match status" value="1"/>
</dbReference>
<reference evidence="12" key="1">
    <citation type="submission" date="2017-10" db="EMBL/GenBank/DDBJ databases">
        <authorList>
            <person name="Gaisin V.A."/>
            <person name="Rysina M.S."/>
            <person name="Grouzdev D.S."/>
        </authorList>
    </citation>
    <scope>NUCLEOTIDE SEQUENCE [LARGE SCALE GENOMIC DNA]</scope>
    <source>
        <strain evidence="12">V1</strain>
    </source>
</reference>
<comment type="pathway">
    <text evidence="7">Quinol/quinone metabolism; menaquinone biosynthesis.</text>
</comment>
<comment type="cofactor">
    <cofactor evidence="7">
        <name>thiamine diphosphate</name>
        <dbReference type="ChEBI" id="CHEBI:58937"/>
    </cofactor>
    <text evidence="7">Binds 1 thiamine pyrophosphate per subunit.</text>
</comment>
<dbReference type="EMBL" id="PDNZ01000002">
    <property type="protein sequence ID" value="PWW82675.1"/>
    <property type="molecule type" value="Genomic_DNA"/>
</dbReference>
<dbReference type="NCBIfam" id="TIGR00173">
    <property type="entry name" value="menD"/>
    <property type="match status" value="1"/>
</dbReference>
<dbReference type="CDD" id="cd02009">
    <property type="entry name" value="TPP_SHCHC_synthase"/>
    <property type="match status" value="1"/>
</dbReference>
<evidence type="ECO:0000256" key="1">
    <source>
        <dbReference type="ARBA" id="ARBA00022428"/>
    </source>
</evidence>
<comment type="cofactor">
    <cofactor evidence="7">
        <name>Mg(2+)</name>
        <dbReference type="ChEBI" id="CHEBI:18420"/>
    </cofactor>
    <cofactor evidence="7">
        <name>Mn(2+)</name>
        <dbReference type="ChEBI" id="CHEBI:29035"/>
    </cofactor>
</comment>
<dbReference type="Gene3D" id="3.40.50.970">
    <property type="match status" value="2"/>
</dbReference>
<dbReference type="UniPathway" id="UPA00079"/>
<dbReference type="PANTHER" id="PTHR42916">
    <property type="entry name" value="2-SUCCINYL-5-ENOLPYRUVYL-6-HYDROXY-3-CYCLOHEXENE-1-CARBOXYLATE SYNTHASE"/>
    <property type="match status" value="1"/>
</dbReference>
<evidence type="ECO:0000256" key="4">
    <source>
        <dbReference type="ARBA" id="ARBA00022842"/>
    </source>
</evidence>
<dbReference type="SUPFAM" id="SSF52518">
    <property type="entry name" value="Thiamin diphosphate-binding fold (THDP-binding)"/>
    <property type="match status" value="2"/>
</dbReference>
<sequence>MNNQQITTVWGTLIIEELVRHGIERFCISPGSRSTPLTAAAARNPDAECNVFPDERAAAFFALGFARSAGKPAALICTSGTAVANYFPAVIEASVDHQPMIVLSADRPFELLETGANQTIRQHGIFGSYARWYSELPEPSEKIPVNALLSTVDYAVRQSLGTSPGPVHLNLPFREPFDPVDIPPDSPWTRTLDLWRKEHEPLSSFTFYRKTAEAVTVSRIRKLLTDASSPLLVAGHLDTKADAEAVLNLARVLKIPMYTDISSQLRMCRDNEPLQPLLLSERFTSRFKPDLVLHFGGKIVGKRLAATIKRWTPKHFIVIKKHPSRYNPDHNVTWQIEASPEDFAGRLVSTIDRKNRNGLSLHALSTEIEKELDAYCSSEKALTEISTARIVSEIIPEYHGLFLANSMPIRDMDAYTALRENGAIPRFGMNRGASGIDGNIATAAGFAQGLGSPVTLVIGDISFLHDLNSLTLLRTMKHPLHIVVINNNGGGIFSFLPIAKQKDIFETHFATPQQYNIRSVAETFGIPYCNPSTNRQFRERYLKRCRSNTPGIIEITCSRENNLQEHHTLNARLRALIDQHV</sequence>
<dbReference type="GO" id="GO:0030976">
    <property type="term" value="F:thiamine pyrophosphate binding"/>
    <property type="evidence" value="ECO:0007669"/>
    <property type="project" value="UniProtKB-UniRule"/>
</dbReference>
<dbReference type="Pfam" id="PF02775">
    <property type="entry name" value="TPP_enzyme_C"/>
    <property type="match status" value="1"/>
</dbReference>
<feature type="domain" description="Thiamine pyrophosphate enzyme TPP-binding" evidence="8">
    <location>
        <begin position="435"/>
        <end position="554"/>
    </location>
</feature>
<organism evidence="11 12">
    <name type="scientific">Prosthecochloris marina</name>
    <dbReference type="NCBI Taxonomy" id="2017681"/>
    <lineage>
        <taxon>Bacteria</taxon>
        <taxon>Pseudomonadati</taxon>
        <taxon>Chlorobiota</taxon>
        <taxon>Chlorobiia</taxon>
        <taxon>Chlorobiales</taxon>
        <taxon>Chlorobiaceae</taxon>
        <taxon>Prosthecochloris</taxon>
    </lineage>
</organism>
<accession>A0A317T7X6</accession>
<evidence type="ECO:0000256" key="7">
    <source>
        <dbReference type="HAMAP-Rule" id="MF_01659"/>
    </source>
</evidence>
<dbReference type="Pfam" id="PF16582">
    <property type="entry name" value="TPP_enzyme_M_2"/>
    <property type="match status" value="1"/>
</dbReference>
<keyword evidence="5 7" id="KW-0786">Thiamine pyrophosphate</keyword>
<protein>
    <recommendedName>
        <fullName evidence="7">2-succinyl-5-enolpyruvyl-6-hydroxy-3-cyclohexene-1-carboxylate synthase</fullName>
        <shortName evidence="7">SEPHCHC synthase</shortName>
        <ecNumber evidence="7">2.2.1.9</ecNumber>
    </recommendedName>
    <alternativeName>
        <fullName evidence="7">Menaquinone biosynthesis protein MenD</fullName>
    </alternativeName>
</protein>
<dbReference type="Proteomes" id="UP000246278">
    <property type="component" value="Unassembled WGS sequence"/>
</dbReference>
<dbReference type="EC" id="2.2.1.9" evidence="7"/>
<comment type="similarity">
    <text evidence="7">Belongs to the TPP enzyme family. MenD subfamily.</text>
</comment>
<evidence type="ECO:0000259" key="8">
    <source>
        <dbReference type="Pfam" id="PF02775"/>
    </source>
</evidence>
<evidence type="ECO:0000313" key="12">
    <source>
        <dbReference type="Proteomes" id="UP000246278"/>
    </source>
</evidence>
<dbReference type="AlphaFoldDB" id="A0A317T7X6"/>
<feature type="domain" description="Menaquinone biosynthesis protein MenD middle" evidence="10">
    <location>
        <begin position="187"/>
        <end position="403"/>
    </location>
</feature>
<dbReference type="GO" id="GO:0009234">
    <property type="term" value="P:menaquinone biosynthetic process"/>
    <property type="evidence" value="ECO:0007669"/>
    <property type="project" value="UniProtKB-UniRule"/>
</dbReference>
<dbReference type="PIRSF" id="PIRSF004983">
    <property type="entry name" value="MenD"/>
    <property type="match status" value="1"/>
</dbReference>
<comment type="caution">
    <text evidence="11">The sequence shown here is derived from an EMBL/GenBank/DDBJ whole genome shotgun (WGS) entry which is preliminary data.</text>
</comment>
<keyword evidence="6 7" id="KW-0464">Manganese</keyword>